<keyword evidence="3" id="KW-1185">Reference proteome</keyword>
<proteinExistence type="predicted"/>
<dbReference type="AlphaFoldDB" id="A0A8J3YQG0"/>
<name>A0A8J3YQG0_9ACTN</name>
<evidence type="ECO:0000256" key="1">
    <source>
        <dbReference type="SAM" id="Phobius"/>
    </source>
</evidence>
<keyword evidence="1" id="KW-0812">Transmembrane</keyword>
<feature type="transmembrane region" description="Helical" evidence="1">
    <location>
        <begin position="92"/>
        <end position="115"/>
    </location>
</feature>
<protein>
    <submittedName>
        <fullName evidence="2">Uncharacterized protein</fullName>
    </submittedName>
</protein>
<organism evidence="2 3">
    <name type="scientific">Virgisporangium aliadipatigenens</name>
    <dbReference type="NCBI Taxonomy" id="741659"/>
    <lineage>
        <taxon>Bacteria</taxon>
        <taxon>Bacillati</taxon>
        <taxon>Actinomycetota</taxon>
        <taxon>Actinomycetes</taxon>
        <taxon>Micromonosporales</taxon>
        <taxon>Micromonosporaceae</taxon>
        <taxon>Virgisporangium</taxon>
    </lineage>
</organism>
<sequence length="167" mass="18187">MTDRMDAGQEASVAIVGELATWAGPGRVNLCEEWPADINEIAGFARFRYILSCARAVAVFRLADTTGWLCRSLLPAFRRAARSVVFASLRTTIWSLTNTRALLTLSGLATAMFAWRCVGAERLPDPLSLAALVGVWQNAFSGLAFIGCLLQDRCSKVMKRETEGVAD</sequence>
<dbReference type="Proteomes" id="UP000619260">
    <property type="component" value="Unassembled WGS sequence"/>
</dbReference>
<reference evidence="2" key="1">
    <citation type="submission" date="2021-01" db="EMBL/GenBank/DDBJ databases">
        <title>Whole genome shotgun sequence of Virgisporangium aliadipatigenens NBRC 105644.</title>
        <authorList>
            <person name="Komaki H."/>
            <person name="Tamura T."/>
        </authorList>
    </citation>
    <scope>NUCLEOTIDE SEQUENCE</scope>
    <source>
        <strain evidence="2">NBRC 105644</strain>
    </source>
</reference>
<evidence type="ECO:0000313" key="2">
    <source>
        <dbReference type="EMBL" id="GIJ49799.1"/>
    </source>
</evidence>
<keyword evidence="1" id="KW-1133">Transmembrane helix</keyword>
<comment type="caution">
    <text evidence="2">The sequence shown here is derived from an EMBL/GenBank/DDBJ whole genome shotgun (WGS) entry which is preliminary data.</text>
</comment>
<feature type="transmembrane region" description="Helical" evidence="1">
    <location>
        <begin position="127"/>
        <end position="150"/>
    </location>
</feature>
<dbReference type="EMBL" id="BOPF01000030">
    <property type="protein sequence ID" value="GIJ49799.1"/>
    <property type="molecule type" value="Genomic_DNA"/>
</dbReference>
<keyword evidence="1" id="KW-0472">Membrane</keyword>
<accession>A0A8J3YQG0</accession>
<gene>
    <name evidence="2" type="ORF">Val02_66850</name>
</gene>
<evidence type="ECO:0000313" key="3">
    <source>
        <dbReference type="Proteomes" id="UP000619260"/>
    </source>
</evidence>